<dbReference type="Proteomes" id="UP000439903">
    <property type="component" value="Unassembled WGS sequence"/>
</dbReference>
<dbReference type="Gene3D" id="3.60.130.30">
    <property type="match status" value="1"/>
</dbReference>
<comment type="caution">
    <text evidence="2">The sequence shown here is derived from an EMBL/GenBank/DDBJ whole genome shotgun (WGS) entry which is preliminary data.</text>
</comment>
<accession>A0A8H4AT42</accession>
<dbReference type="AlphaFoldDB" id="A0A8H4AT42"/>
<feature type="chain" id="PRO_5034307893" evidence="1">
    <location>
        <begin position="26"/>
        <end position="125"/>
    </location>
</feature>
<evidence type="ECO:0000313" key="2">
    <source>
        <dbReference type="EMBL" id="KAF0530128.1"/>
    </source>
</evidence>
<feature type="signal peptide" evidence="1">
    <location>
        <begin position="1"/>
        <end position="25"/>
    </location>
</feature>
<gene>
    <name evidence="2" type="ORF">F8M41_012370</name>
</gene>
<keyword evidence="1" id="KW-0732">Signal</keyword>
<reference evidence="2 3" key="1">
    <citation type="journal article" date="2019" name="Environ. Microbiol.">
        <title>At the nexus of three kingdoms: the genome of the mycorrhizal fungus Gigaspora margarita provides insights into plant, endobacterial and fungal interactions.</title>
        <authorList>
            <person name="Venice F."/>
            <person name="Ghignone S."/>
            <person name="Salvioli di Fossalunga A."/>
            <person name="Amselem J."/>
            <person name="Novero M."/>
            <person name="Xianan X."/>
            <person name="Sedzielewska Toro K."/>
            <person name="Morin E."/>
            <person name="Lipzen A."/>
            <person name="Grigoriev I.V."/>
            <person name="Henrissat B."/>
            <person name="Martin F.M."/>
            <person name="Bonfante P."/>
        </authorList>
    </citation>
    <scope>NUCLEOTIDE SEQUENCE [LARGE SCALE GENOMIC DNA]</scope>
    <source>
        <strain evidence="2 3">BEG34</strain>
    </source>
</reference>
<organism evidence="2 3">
    <name type="scientific">Gigaspora margarita</name>
    <dbReference type="NCBI Taxonomy" id="4874"/>
    <lineage>
        <taxon>Eukaryota</taxon>
        <taxon>Fungi</taxon>
        <taxon>Fungi incertae sedis</taxon>
        <taxon>Mucoromycota</taxon>
        <taxon>Glomeromycotina</taxon>
        <taxon>Glomeromycetes</taxon>
        <taxon>Diversisporales</taxon>
        <taxon>Gigasporaceae</taxon>
        <taxon>Gigaspora</taxon>
    </lineage>
</organism>
<keyword evidence="3" id="KW-1185">Reference proteome</keyword>
<protein>
    <submittedName>
        <fullName evidence="2">Calnexin independence factor cif1</fullName>
    </submittedName>
</protein>
<name>A0A8H4AT42_GIGMA</name>
<dbReference type="EMBL" id="WTPW01000252">
    <property type="protein sequence ID" value="KAF0530128.1"/>
    <property type="molecule type" value="Genomic_DNA"/>
</dbReference>
<evidence type="ECO:0000313" key="3">
    <source>
        <dbReference type="Proteomes" id="UP000439903"/>
    </source>
</evidence>
<evidence type="ECO:0000256" key="1">
    <source>
        <dbReference type="SAM" id="SignalP"/>
    </source>
</evidence>
<dbReference type="OrthoDB" id="2408658at2759"/>
<proteinExistence type="predicted"/>
<sequence length="125" mass="14506">MNWPGQVAAFFLRLLLHSNFSLTKGICHCIVYFVHNTFFHNLQKFDDIYNDLKGGIERNADEDQILFIEGQNLNDAQELNSQTILFKLKKRQITIPSSSTDCRRGHISLVHARHELRIEDPLPDL</sequence>